<dbReference type="PANTHER" id="PTHR42767">
    <property type="entry name" value="ENDO-BETA-1,6-GALACTANASE"/>
    <property type="match status" value="1"/>
</dbReference>
<dbReference type="OrthoDB" id="2012278at2759"/>
<dbReference type="InterPro" id="IPR017853">
    <property type="entry name" value="GH"/>
</dbReference>
<protein>
    <submittedName>
        <fullName evidence="3">Glycoside hydrolase</fullName>
    </submittedName>
</protein>
<dbReference type="AlphaFoldDB" id="A0A4S8LEG5"/>
<dbReference type="Pfam" id="PF14587">
    <property type="entry name" value="Glyco_hydr_30_2"/>
    <property type="match status" value="1"/>
</dbReference>
<name>A0A4S8LEG5_DENBC</name>
<evidence type="ECO:0000256" key="1">
    <source>
        <dbReference type="SAM" id="SignalP"/>
    </source>
</evidence>
<gene>
    <name evidence="3" type="ORF">K435DRAFT_782493</name>
</gene>
<dbReference type="InterPro" id="IPR039514">
    <property type="entry name" value="6GAL-like"/>
</dbReference>
<dbReference type="SUPFAM" id="SSF51445">
    <property type="entry name" value="(Trans)glycosidases"/>
    <property type="match status" value="1"/>
</dbReference>
<keyword evidence="3" id="KW-0378">Hydrolase</keyword>
<keyword evidence="1" id="KW-0732">Signal</keyword>
<proteinExistence type="predicted"/>
<keyword evidence="4" id="KW-1185">Reference proteome</keyword>
<dbReference type="GO" id="GO:0004553">
    <property type="term" value="F:hydrolase activity, hydrolyzing O-glycosyl compounds"/>
    <property type="evidence" value="ECO:0007669"/>
    <property type="project" value="InterPro"/>
</dbReference>
<evidence type="ECO:0000313" key="3">
    <source>
        <dbReference type="EMBL" id="THU87352.1"/>
    </source>
</evidence>
<dbReference type="Proteomes" id="UP000297245">
    <property type="component" value="Unassembled WGS sequence"/>
</dbReference>
<dbReference type="PANTHER" id="PTHR42767:SF1">
    <property type="entry name" value="ENDO-BETA-1,6-GALACTANASE-LIKE DOMAIN-CONTAINING PROTEIN"/>
    <property type="match status" value="1"/>
</dbReference>
<reference evidence="3 4" key="1">
    <citation type="journal article" date="2019" name="Nat. Ecol. Evol.">
        <title>Megaphylogeny resolves global patterns of mushroom evolution.</title>
        <authorList>
            <person name="Varga T."/>
            <person name="Krizsan K."/>
            <person name="Foldi C."/>
            <person name="Dima B."/>
            <person name="Sanchez-Garcia M."/>
            <person name="Sanchez-Ramirez S."/>
            <person name="Szollosi G.J."/>
            <person name="Szarkandi J.G."/>
            <person name="Papp V."/>
            <person name="Albert L."/>
            <person name="Andreopoulos W."/>
            <person name="Angelini C."/>
            <person name="Antonin V."/>
            <person name="Barry K.W."/>
            <person name="Bougher N.L."/>
            <person name="Buchanan P."/>
            <person name="Buyck B."/>
            <person name="Bense V."/>
            <person name="Catcheside P."/>
            <person name="Chovatia M."/>
            <person name="Cooper J."/>
            <person name="Damon W."/>
            <person name="Desjardin D."/>
            <person name="Finy P."/>
            <person name="Geml J."/>
            <person name="Haridas S."/>
            <person name="Hughes K."/>
            <person name="Justo A."/>
            <person name="Karasinski D."/>
            <person name="Kautmanova I."/>
            <person name="Kiss B."/>
            <person name="Kocsube S."/>
            <person name="Kotiranta H."/>
            <person name="LaButti K.M."/>
            <person name="Lechner B.E."/>
            <person name="Liimatainen K."/>
            <person name="Lipzen A."/>
            <person name="Lukacs Z."/>
            <person name="Mihaltcheva S."/>
            <person name="Morgado L.N."/>
            <person name="Niskanen T."/>
            <person name="Noordeloos M.E."/>
            <person name="Ohm R.A."/>
            <person name="Ortiz-Santana B."/>
            <person name="Ovrebo C."/>
            <person name="Racz N."/>
            <person name="Riley R."/>
            <person name="Savchenko A."/>
            <person name="Shiryaev A."/>
            <person name="Soop K."/>
            <person name="Spirin V."/>
            <person name="Szebenyi C."/>
            <person name="Tomsovsky M."/>
            <person name="Tulloss R.E."/>
            <person name="Uehling J."/>
            <person name="Grigoriev I.V."/>
            <person name="Vagvolgyi C."/>
            <person name="Papp T."/>
            <person name="Martin F.M."/>
            <person name="Miettinen O."/>
            <person name="Hibbett D.S."/>
            <person name="Nagy L.G."/>
        </authorList>
    </citation>
    <scope>NUCLEOTIDE SEQUENCE [LARGE SCALE GENOMIC DNA]</scope>
    <source>
        <strain evidence="3 4">CBS 962.96</strain>
    </source>
</reference>
<dbReference type="EMBL" id="ML179454">
    <property type="protein sequence ID" value="THU87352.1"/>
    <property type="molecule type" value="Genomic_DNA"/>
</dbReference>
<evidence type="ECO:0000259" key="2">
    <source>
        <dbReference type="Pfam" id="PF14587"/>
    </source>
</evidence>
<feature type="chain" id="PRO_5020733851" evidence="1">
    <location>
        <begin position="24"/>
        <end position="493"/>
    </location>
</feature>
<accession>A0A4S8LEG5</accession>
<dbReference type="Gene3D" id="3.20.20.80">
    <property type="entry name" value="Glycosidases"/>
    <property type="match status" value="1"/>
</dbReference>
<feature type="domain" description="Endo-beta-1,6-galactanase-like" evidence="2">
    <location>
        <begin position="31"/>
        <end position="240"/>
    </location>
</feature>
<feature type="signal peptide" evidence="1">
    <location>
        <begin position="1"/>
        <end position="23"/>
    </location>
</feature>
<organism evidence="3 4">
    <name type="scientific">Dendrothele bispora (strain CBS 962.96)</name>
    <dbReference type="NCBI Taxonomy" id="1314807"/>
    <lineage>
        <taxon>Eukaryota</taxon>
        <taxon>Fungi</taxon>
        <taxon>Dikarya</taxon>
        <taxon>Basidiomycota</taxon>
        <taxon>Agaricomycotina</taxon>
        <taxon>Agaricomycetes</taxon>
        <taxon>Agaricomycetidae</taxon>
        <taxon>Agaricales</taxon>
        <taxon>Agaricales incertae sedis</taxon>
        <taxon>Dendrothele</taxon>
    </lineage>
</organism>
<sequence length="493" mass="52802">MSRAQNFLLGLAATVALLPYVHSATISSTPAQTFLGIGGSGAWWPNDLFQFPESVRQNLSSLLFSQSGLGLSSYRYNVGSGGVGVSNPTRAPETFYVAPGQYDFTKDAAGVYFLTQASNFGVPDLTMFANSAPAPLTVDGTSCNSQFQDGTGDAYGTFLADVTQQFRDQGILINLISAMNEPDNSFGPTPCGQEGMLVEPTQRAEVVTGLWNALDARGLTNDVGILADESSQLSFATSEYPSWLPEVIDKVHALVHHTYDFPSDSSYSSYASNVKSQFSGKQTWMSEICCTMGEADGSGKGYSQGYDPTITNALLFSGLVFQSLVLAGEPHYDFWTLVSKEIGCDPSQDIGCAADPNNNGWNDGVIYYDPNFATNGNHELYVKKQFWTYKHFANFLKPGTQRLPISGSDSTTNSMLAASNSSPIVVIAMNTGSTDSTLSLTFPEDVCATSGFRTSASEDFTNIPAATGGGSDWSLNLAGLSLNSYLFDRSACR</sequence>
<dbReference type="InterPro" id="IPR039743">
    <property type="entry name" value="6GAL/EXGAL"/>
</dbReference>
<evidence type="ECO:0000313" key="4">
    <source>
        <dbReference type="Proteomes" id="UP000297245"/>
    </source>
</evidence>